<reference evidence="2 3" key="1">
    <citation type="submission" date="2019-07" db="EMBL/GenBank/DDBJ databases">
        <title>Whole genome shotgun sequence of Pseudonocardia asaccharolytica NBRC 16224.</title>
        <authorList>
            <person name="Hosoyama A."/>
            <person name="Uohara A."/>
            <person name="Ohji S."/>
            <person name="Ichikawa N."/>
        </authorList>
    </citation>
    <scope>NUCLEOTIDE SEQUENCE [LARGE SCALE GENOMIC DNA]</scope>
    <source>
        <strain evidence="2 3">NBRC 16224</strain>
    </source>
</reference>
<protein>
    <submittedName>
        <fullName evidence="2">Uncharacterized protein</fullName>
    </submittedName>
</protein>
<dbReference type="Proteomes" id="UP000321328">
    <property type="component" value="Unassembled WGS sequence"/>
</dbReference>
<feature type="region of interest" description="Disordered" evidence="1">
    <location>
        <begin position="352"/>
        <end position="434"/>
    </location>
</feature>
<gene>
    <name evidence="2" type="ORF">PA7_47280</name>
</gene>
<feature type="region of interest" description="Disordered" evidence="1">
    <location>
        <begin position="454"/>
        <end position="487"/>
    </location>
</feature>
<dbReference type="OrthoDB" id="3579921at2"/>
<feature type="region of interest" description="Disordered" evidence="1">
    <location>
        <begin position="630"/>
        <end position="732"/>
    </location>
</feature>
<organism evidence="2 3">
    <name type="scientific">Pseudonocardia asaccharolytica DSM 44247 = NBRC 16224</name>
    <dbReference type="NCBI Taxonomy" id="1123024"/>
    <lineage>
        <taxon>Bacteria</taxon>
        <taxon>Bacillati</taxon>
        <taxon>Actinomycetota</taxon>
        <taxon>Actinomycetes</taxon>
        <taxon>Pseudonocardiales</taxon>
        <taxon>Pseudonocardiaceae</taxon>
        <taxon>Pseudonocardia</taxon>
    </lineage>
</organism>
<dbReference type="EMBL" id="BJVI01000106">
    <property type="protein sequence ID" value="GEL20891.1"/>
    <property type="molecule type" value="Genomic_DNA"/>
</dbReference>
<dbReference type="STRING" id="1123024.GCA_000423625_04973"/>
<evidence type="ECO:0000313" key="2">
    <source>
        <dbReference type="EMBL" id="GEL20891.1"/>
    </source>
</evidence>
<feature type="compositionally biased region" description="Low complexity" evidence="1">
    <location>
        <begin position="369"/>
        <end position="388"/>
    </location>
</feature>
<feature type="compositionally biased region" description="Low complexity" evidence="1">
    <location>
        <begin position="477"/>
        <end position="487"/>
    </location>
</feature>
<proteinExistence type="predicted"/>
<dbReference type="RefSeq" id="WP_028932037.1">
    <property type="nucleotide sequence ID" value="NZ_AUII01000055.1"/>
</dbReference>
<name>A0A511D7V7_9PSEU</name>
<keyword evidence="3" id="KW-1185">Reference proteome</keyword>
<sequence>MTVIGFGTGGEDTRRTLLRAAAALKWTRPELTAALGEYVVQLAEAAGDESSWAEGAAWLLHGRAAIGDARQDAVGLLERLDRLPGCDAAALLADPAAMRLRVELAAVAHDCGDSSLAHTLRRPLADDPGAAADIHFDALVNDARAALAGRPDQLDDLLRSVEDAAGELPDTPASAVAALLRTAADRAHGRNGAAAERAEAMLGRLGWTSDPGGKPAGGDHLAAAFATQWIGALLDAGCGTQARRAAESIEFRLEEQTTASRQIAQLRLMWVRATTGGNRSTVTTAALSRAAQEAADAGVPALEAACRTALAEVHEAAGQLDVAVASMRLGVVAERQDQERTARFRALAGRLADAGRRTQRPAAEDRDAAATTAKPTPHPRTTTEPTRTAVALAVPGDGRHGAASSWQPAVDSRTDGAPAPEPAIGPSESPLGDALLSELRSSGSLAEGRWPLAEADHTAGPPSPSTDADAWDGGTAEGPPADPARAAGDWLTGAIAEIDRVWGVPMASSAEPAAEPDPPEPGLVVVLELVAGDTRVTGRAARAAMRRVGRRLGGDLPPGARVRDEGPDAVGVVLPASSRASADGWLRSVLGDLVDGLPAADELEGVVLRATTAGAADAPGVEILQKLGPSHAGEETAGADPAPTFESRGTRHATDGRPPFRPGNLDIAPGSGGRRHRRASAEATTALPAITVATKTDRPHSGTHADTDRGAATTPDADTQHDAAPPDPEPDLANLGLADLLAGALAAYRGM</sequence>
<evidence type="ECO:0000256" key="1">
    <source>
        <dbReference type="SAM" id="MobiDB-lite"/>
    </source>
</evidence>
<accession>A0A511D7V7</accession>
<comment type="caution">
    <text evidence="2">The sequence shown here is derived from an EMBL/GenBank/DDBJ whole genome shotgun (WGS) entry which is preliminary data.</text>
</comment>
<feature type="compositionally biased region" description="Basic and acidic residues" evidence="1">
    <location>
        <begin position="695"/>
        <end position="709"/>
    </location>
</feature>
<evidence type="ECO:0000313" key="3">
    <source>
        <dbReference type="Proteomes" id="UP000321328"/>
    </source>
</evidence>
<dbReference type="AlphaFoldDB" id="A0A511D7V7"/>